<dbReference type="Proteomes" id="UP000193642">
    <property type="component" value="Unassembled WGS sequence"/>
</dbReference>
<dbReference type="OrthoDB" id="10275115at2759"/>
<protein>
    <recommendedName>
        <fullName evidence="3">FCP1 homology domain-containing protein</fullName>
    </recommendedName>
</protein>
<name>A0A1Y2BT31_9FUNG</name>
<dbReference type="EMBL" id="MCGO01000047">
    <property type="protein sequence ID" value="ORY37906.1"/>
    <property type="molecule type" value="Genomic_DNA"/>
</dbReference>
<evidence type="ECO:0008006" key="3">
    <source>
        <dbReference type="Google" id="ProtNLM"/>
    </source>
</evidence>
<dbReference type="Gene3D" id="3.40.50.1000">
    <property type="entry name" value="HAD superfamily/HAD-like"/>
    <property type="match status" value="1"/>
</dbReference>
<organism evidence="1 2">
    <name type="scientific">Rhizoclosmatium globosum</name>
    <dbReference type="NCBI Taxonomy" id="329046"/>
    <lineage>
        <taxon>Eukaryota</taxon>
        <taxon>Fungi</taxon>
        <taxon>Fungi incertae sedis</taxon>
        <taxon>Chytridiomycota</taxon>
        <taxon>Chytridiomycota incertae sedis</taxon>
        <taxon>Chytridiomycetes</taxon>
        <taxon>Chytridiales</taxon>
        <taxon>Chytriomycetaceae</taxon>
        <taxon>Rhizoclosmatium</taxon>
    </lineage>
</organism>
<comment type="caution">
    <text evidence="1">The sequence shown here is derived from an EMBL/GenBank/DDBJ whole genome shotgun (WGS) entry which is preliminary data.</text>
</comment>
<dbReference type="InterPro" id="IPR023214">
    <property type="entry name" value="HAD_sf"/>
</dbReference>
<keyword evidence="2" id="KW-1185">Reference proteome</keyword>
<evidence type="ECO:0000313" key="2">
    <source>
        <dbReference type="Proteomes" id="UP000193642"/>
    </source>
</evidence>
<reference evidence="1 2" key="1">
    <citation type="submission" date="2016-07" db="EMBL/GenBank/DDBJ databases">
        <title>Pervasive Adenine N6-methylation of Active Genes in Fungi.</title>
        <authorList>
            <consortium name="DOE Joint Genome Institute"/>
            <person name="Mondo S.J."/>
            <person name="Dannebaum R.O."/>
            <person name="Kuo R.C."/>
            <person name="Labutti K."/>
            <person name="Haridas S."/>
            <person name="Kuo A."/>
            <person name="Salamov A."/>
            <person name="Ahrendt S.R."/>
            <person name="Lipzen A."/>
            <person name="Sullivan W."/>
            <person name="Andreopoulos W.B."/>
            <person name="Clum A."/>
            <person name="Lindquist E."/>
            <person name="Daum C."/>
            <person name="Ramamoorthy G.K."/>
            <person name="Gryganskyi A."/>
            <person name="Culley D."/>
            <person name="Magnuson J.K."/>
            <person name="James T.Y."/>
            <person name="O'Malley M.A."/>
            <person name="Stajich J.E."/>
            <person name="Spatafora J.W."/>
            <person name="Visel A."/>
            <person name="Grigoriev I.V."/>
        </authorList>
    </citation>
    <scope>NUCLEOTIDE SEQUENCE [LARGE SCALE GENOMIC DNA]</scope>
    <source>
        <strain evidence="1 2">JEL800</strain>
    </source>
</reference>
<accession>A0A1Y2BT31</accession>
<evidence type="ECO:0000313" key="1">
    <source>
        <dbReference type="EMBL" id="ORY37906.1"/>
    </source>
</evidence>
<dbReference type="AlphaFoldDB" id="A0A1Y2BT31"/>
<sequence>MSQSNTVQSPASTPHSLFSAPSNSLIPSDAPFGVLVPTCCFEEAGGIRHVNLSKLCEESNEAHPERHPVFISALIRKSWSPKPSSLSTSVPGKHLTSLSNLKRPGKKELDTLTSNMAFVLNIIRLLETDRVADTITAKTIKTLGECGTNWKDRAIVAEKELRLLTETMTTLKLQDPKTISKKFTPPLSYASVLSTVQPRPQSHRVPPLTSFQPNFSSSEIIQSRTPNVLILPENPFAVLVPAICFQSVKGVQHVNLNKLCEVSNESHGPTTPPMYASFITRKTWFQDLVTEFESKNIPELLTVVLTNPVKKNPDILTPDMAVVLKFIRELETGRIADILTAETIIVLGECGVSWRDRATVAEKELKLLTETMNTLKLQDSKTKTFPVAVSTPSSLRTLVTPSAPTFFTFIHGEEQKKYTFRVTKQLIKLSDEQQQLLRPALTSRYLQKFRENGFQTFLAKHVDASIVFAELESSGNTVTESFIKHHLQKMCRVGLFLTSDPNFWIILVAKSKTCCELHWVNFGLLDHRWKEYVHDTHSNQRSFLILDVDETLLVSSLNPKWDMAMFPPERVHLLLNGAPVAVSSDIKELARWSDKFVIFMQTSARKDIAEQYFELINRLVGSNTISSWFSTGSRHFAMDPQGGFPRCKSTLCSMFGGVIDSLAIDDNTRVWVAHEEKIVIRVPTYLPYTAWDFKLSKATPILNYVHGEFHANGKGFAESLGEYGRLGLIKEG</sequence>
<proteinExistence type="predicted"/>
<gene>
    <name evidence="1" type="ORF">BCR33DRAFT_721107</name>
</gene>